<dbReference type="GeneID" id="36629980"/>
<sequence>MSLGRLHPPYCIHVVLDIMCFALPPPRRAYPVLSNPVQYEHAQEQLTGAAAAAAGPMQIIYRQIEAFWRAAARINPDLLHAVLRGNSAEFLGGASTETRIFLLYAAQAGLLVGAYSKKGIASMSLNHTGHYDCTVLAWFAFASAKRPQIAARKNWRSVMALSWAPGRCIQLQLFVASTSK</sequence>
<gene>
    <name evidence="1" type="ORF">M431DRAFT_554413</name>
</gene>
<dbReference type="EMBL" id="KZ679680">
    <property type="protein sequence ID" value="PTB55216.1"/>
    <property type="molecule type" value="Genomic_DNA"/>
</dbReference>
<accession>A0A2T4ADU6</accession>
<evidence type="ECO:0000313" key="2">
    <source>
        <dbReference type="Proteomes" id="UP000241690"/>
    </source>
</evidence>
<protein>
    <submittedName>
        <fullName evidence="1">Uncharacterized protein</fullName>
    </submittedName>
</protein>
<keyword evidence="2" id="KW-1185">Reference proteome</keyword>
<dbReference type="RefSeq" id="XP_024774893.1">
    <property type="nucleotide sequence ID" value="XM_024921399.1"/>
</dbReference>
<dbReference type="Proteomes" id="UP000241690">
    <property type="component" value="Unassembled WGS sequence"/>
</dbReference>
<name>A0A2T4ADU6_TRIHA</name>
<evidence type="ECO:0000313" key="1">
    <source>
        <dbReference type="EMBL" id="PTB55216.1"/>
    </source>
</evidence>
<proteinExistence type="predicted"/>
<reference evidence="1 2" key="1">
    <citation type="submission" date="2016-07" db="EMBL/GenBank/DDBJ databases">
        <title>Multiple horizontal gene transfer events from other fungi enriched the ability of initially mycotrophic Trichoderma (Ascomycota) to feed on dead plant biomass.</title>
        <authorList>
            <consortium name="DOE Joint Genome Institute"/>
            <person name="Aerts A."/>
            <person name="Atanasova L."/>
            <person name="Chenthamara K."/>
            <person name="Zhang J."/>
            <person name="Grujic M."/>
            <person name="Henrissat B."/>
            <person name="Kuo A."/>
            <person name="Salamov A."/>
            <person name="Lipzen A."/>
            <person name="Labutti K."/>
            <person name="Barry K."/>
            <person name="Miao Y."/>
            <person name="Rahimi M.J."/>
            <person name="Shen Q."/>
            <person name="Grigoriev I.V."/>
            <person name="Kubicek C.P."/>
            <person name="Druzhinina I.S."/>
        </authorList>
    </citation>
    <scope>NUCLEOTIDE SEQUENCE [LARGE SCALE GENOMIC DNA]</scope>
    <source>
        <strain evidence="1 2">CBS 226.95</strain>
    </source>
</reference>
<organism evidence="1 2">
    <name type="scientific">Trichoderma harzianum CBS 226.95</name>
    <dbReference type="NCBI Taxonomy" id="983964"/>
    <lineage>
        <taxon>Eukaryota</taxon>
        <taxon>Fungi</taxon>
        <taxon>Dikarya</taxon>
        <taxon>Ascomycota</taxon>
        <taxon>Pezizomycotina</taxon>
        <taxon>Sordariomycetes</taxon>
        <taxon>Hypocreomycetidae</taxon>
        <taxon>Hypocreales</taxon>
        <taxon>Hypocreaceae</taxon>
        <taxon>Trichoderma</taxon>
    </lineage>
</organism>
<dbReference type="AlphaFoldDB" id="A0A2T4ADU6"/>